<gene>
    <name evidence="1" type="ORF">FHT01_001265</name>
</gene>
<reference evidence="1 2" key="1">
    <citation type="submission" date="2020-03" db="EMBL/GenBank/DDBJ databases">
        <title>Genomic Encyclopedia of Type Strains, Phase IV (KMG-IV): sequencing the most valuable type-strain genomes for metagenomic binning, comparative biology and taxonomic classification.</title>
        <authorList>
            <person name="Goeker M."/>
        </authorList>
    </citation>
    <scope>NUCLEOTIDE SEQUENCE [LARGE SCALE GENOMIC DNA]</scope>
    <source>
        <strain evidence="1 2">DSM 22753</strain>
    </source>
</reference>
<sequence>MRRRLRIILLAFFAALVALVFVVPIVQADRCAEAGGTYDRTTLTCRLPTTQYRL</sequence>
<dbReference type="EMBL" id="JAASQP010000001">
    <property type="protein sequence ID" value="NIJ23723.1"/>
    <property type="molecule type" value="Genomic_DNA"/>
</dbReference>
<comment type="caution">
    <text evidence="1">The sequence shown here is derived from an EMBL/GenBank/DDBJ whole genome shotgun (WGS) entry which is preliminary data.</text>
</comment>
<dbReference type="RefSeq" id="WP_166745446.1">
    <property type="nucleotide sequence ID" value="NZ_BAAAEV010000001.1"/>
</dbReference>
<proteinExistence type="predicted"/>
<dbReference type="Proteomes" id="UP000788153">
    <property type="component" value="Unassembled WGS sequence"/>
</dbReference>
<keyword evidence="2" id="KW-1185">Reference proteome</keyword>
<name>A0ABX0TZH7_9SPHN</name>
<organism evidence="1 2">
    <name type="scientific">Sphingomonas japonica</name>
    <dbReference type="NCBI Taxonomy" id="511662"/>
    <lineage>
        <taxon>Bacteria</taxon>
        <taxon>Pseudomonadati</taxon>
        <taxon>Pseudomonadota</taxon>
        <taxon>Alphaproteobacteria</taxon>
        <taxon>Sphingomonadales</taxon>
        <taxon>Sphingomonadaceae</taxon>
        <taxon>Sphingomonas</taxon>
    </lineage>
</organism>
<evidence type="ECO:0000313" key="2">
    <source>
        <dbReference type="Proteomes" id="UP000788153"/>
    </source>
</evidence>
<evidence type="ECO:0000313" key="1">
    <source>
        <dbReference type="EMBL" id="NIJ23723.1"/>
    </source>
</evidence>
<protein>
    <submittedName>
        <fullName evidence="1">Uncharacterized protein</fullName>
    </submittedName>
</protein>
<accession>A0ABX0TZH7</accession>